<dbReference type="InterPro" id="IPR001680">
    <property type="entry name" value="WD40_rpt"/>
</dbReference>
<reference evidence="4 5" key="1">
    <citation type="submission" date="2016-06" db="EMBL/GenBank/DDBJ databases">
        <title>Comparative genomics of the ectomycorrhizal sister species Rhizopogon vinicolor and Rhizopogon vesiculosus (Basidiomycota: Boletales) reveals a divergence of the mating type B locus.</title>
        <authorList>
            <consortium name="DOE Joint Genome Institute"/>
            <person name="Mujic A.B."/>
            <person name="Kuo A."/>
            <person name="Tritt A."/>
            <person name="Lipzen A."/>
            <person name="Chen C."/>
            <person name="Johnson J."/>
            <person name="Sharma A."/>
            <person name="Barry K."/>
            <person name="Grigoriev I.V."/>
            <person name="Spatafora J.W."/>
        </authorList>
    </citation>
    <scope>NUCLEOTIDE SEQUENCE [LARGE SCALE GENOMIC DNA]</scope>
    <source>
        <strain evidence="4 5">AM-OR11-026</strain>
    </source>
</reference>
<dbReference type="Gene3D" id="2.130.10.10">
    <property type="entry name" value="YVTN repeat-like/Quinoprotein amine dehydrogenase"/>
    <property type="match status" value="1"/>
</dbReference>
<protein>
    <submittedName>
        <fullName evidence="4">Uncharacterized protein</fullName>
    </submittedName>
</protein>
<feature type="repeat" description="WD" evidence="3">
    <location>
        <begin position="1"/>
        <end position="22"/>
    </location>
</feature>
<dbReference type="PANTHER" id="PTHR19879">
    <property type="entry name" value="TRANSCRIPTION INITIATION FACTOR TFIID"/>
    <property type="match status" value="1"/>
</dbReference>
<dbReference type="InterPro" id="IPR036322">
    <property type="entry name" value="WD40_repeat_dom_sf"/>
</dbReference>
<dbReference type="PROSITE" id="PS00678">
    <property type="entry name" value="WD_REPEATS_1"/>
    <property type="match status" value="1"/>
</dbReference>
<dbReference type="PROSITE" id="PS50082">
    <property type="entry name" value="WD_REPEATS_2"/>
    <property type="match status" value="2"/>
</dbReference>
<evidence type="ECO:0000313" key="4">
    <source>
        <dbReference type="EMBL" id="OAX37802.1"/>
    </source>
</evidence>
<evidence type="ECO:0000256" key="1">
    <source>
        <dbReference type="ARBA" id="ARBA00022574"/>
    </source>
</evidence>
<dbReference type="InParanoid" id="A0A1B7MYY1"/>
<dbReference type="Proteomes" id="UP000092154">
    <property type="component" value="Unassembled WGS sequence"/>
</dbReference>
<keyword evidence="5" id="KW-1185">Reference proteome</keyword>
<dbReference type="OrthoDB" id="674604at2759"/>
<dbReference type="InterPro" id="IPR015943">
    <property type="entry name" value="WD40/YVTN_repeat-like_dom_sf"/>
</dbReference>
<keyword evidence="1 3" id="KW-0853">WD repeat</keyword>
<dbReference type="InterPro" id="IPR019775">
    <property type="entry name" value="WD40_repeat_CS"/>
</dbReference>
<dbReference type="SUPFAM" id="SSF50978">
    <property type="entry name" value="WD40 repeat-like"/>
    <property type="match status" value="1"/>
</dbReference>
<organism evidence="4 5">
    <name type="scientific">Rhizopogon vinicolor AM-OR11-026</name>
    <dbReference type="NCBI Taxonomy" id="1314800"/>
    <lineage>
        <taxon>Eukaryota</taxon>
        <taxon>Fungi</taxon>
        <taxon>Dikarya</taxon>
        <taxon>Basidiomycota</taxon>
        <taxon>Agaricomycotina</taxon>
        <taxon>Agaricomycetes</taxon>
        <taxon>Agaricomycetidae</taxon>
        <taxon>Boletales</taxon>
        <taxon>Suillineae</taxon>
        <taxon>Rhizopogonaceae</taxon>
        <taxon>Rhizopogon</taxon>
    </lineage>
</organism>
<dbReference type="Pfam" id="PF00400">
    <property type="entry name" value="WD40"/>
    <property type="match status" value="1"/>
</dbReference>
<evidence type="ECO:0000256" key="2">
    <source>
        <dbReference type="ARBA" id="ARBA00022737"/>
    </source>
</evidence>
<proteinExistence type="predicted"/>
<feature type="repeat" description="WD" evidence="3">
    <location>
        <begin position="24"/>
        <end position="59"/>
    </location>
</feature>
<gene>
    <name evidence="4" type="ORF">K503DRAFT_866619</name>
</gene>
<sequence length="207" mass="22533">MTCSGDSSLRMWNLKSGQQIGKDWRDGKSGVYAITLSPDGKQLVSGSDDGAVRLWDIASLITRLQPTIGRMLMYSTAILYKEGNFQSAALAHNISALCRSSTPSASHHTSSADYRKGVHAFYGHLVLGNFQSATLAPPLYSISPLMPTSLSFYSTCCCSSEVVTVAFFTRRIMLMSDTIISSSLLFHSVICPSTLPVYALNHHSVIR</sequence>
<keyword evidence="2" id="KW-0677">Repeat</keyword>
<name>A0A1B7MYY1_9AGAM</name>
<dbReference type="PROSITE" id="PS50294">
    <property type="entry name" value="WD_REPEATS_REGION"/>
    <property type="match status" value="1"/>
</dbReference>
<dbReference type="SMART" id="SM00320">
    <property type="entry name" value="WD40"/>
    <property type="match status" value="1"/>
</dbReference>
<evidence type="ECO:0000256" key="3">
    <source>
        <dbReference type="PROSITE-ProRule" id="PRU00221"/>
    </source>
</evidence>
<evidence type="ECO:0000313" key="5">
    <source>
        <dbReference type="Proteomes" id="UP000092154"/>
    </source>
</evidence>
<feature type="non-terminal residue" evidence="4">
    <location>
        <position position="207"/>
    </location>
</feature>
<dbReference type="EMBL" id="KV448330">
    <property type="protein sequence ID" value="OAX37802.1"/>
    <property type="molecule type" value="Genomic_DNA"/>
</dbReference>
<dbReference type="AlphaFoldDB" id="A0A1B7MYY1"/>
<dbReference type="PANTHER" id="PTHR19879:SF9">
    <property type="entry name" value="TRANSCRIPTION INITIATION FACTOR TFIID SUBUNIT 5"/>
    <property type="match status" value="1"/>
</dbReference>
<accession>A0A1B7MYY1</accession>